<protein>
    <recommendedName>
        <fullName evidence="4">Phosphatidic acid phosphatase type 2/haloperoxidase domain-containing protein</fullName>
    </recommendedName>
</protein>
<dbReference type="EMBL" id="BMSX01000004">
    <property type="protein sequence ID" value="GGR06126.1"/>
    <property type="molecule type" value="Genomic_DNA"/>
</dbReference>
<reference evidence="2" key="1">
    <citation type="journal article" date="2014" name="Int. J. Syst. Evol. Microbiol.">
        <title>Complete genome sequence of Corynebacterium casei LMG S-19264T (=DSM 44701T), isolated from a smear-ripened cheese.</title>
        <authorList>
            <consortium name="US DOE Joint Genome Institute (JGI-PGF)"/>
            <person name="Walter F."/>
            <person name="Albersmeier A."/>
            <person name="Kalinowski J."/>
            <person name="Ruckert C."/>
        </authorList>
    </citation>
    <scope>NUCLEOTIDE SEQUENCE</scope>
    <source>
        <strain evidence="2">JCM 4346</strain>
    </source>
</reference>
<feature type="transmembrane region" description="Helical" evidence="1">
    <location>
        <begin position="45"/>
        <end position="66"/>
    </location>
</feature>
<evidence type="ECO:0000313" key="2">
    <source>
        <dbReference type="EMBL" id="GGR06126.1"/>
    </source>
</evidence>
<keyword evidence="1" id="KW-0812">Transmembrane</keyword>
<dbReference type="Proteomes" id="UP000658320">
    <property type="component" value="Unassembled WGS sequence"/>
</dbReference>
<feature type="transmembrane region" description="Helical" evidence="1">
    <location>
        <begin position="113"/>
        <end position="134"/>
    </location>
</feature>
<evidence type="ECO:0000313" key="3">
    <source>
        <dbReference type="Proteomes" id="UP000658320"/>
    </source>
</evidence>
<gene>
    <name evidence="2" type="ORF">GCM10010251_22310</name>
</gene>
<dbReference type="AlphaFoldDB" id="A0A918F6J3"/>
<feature type="transmembrane region" description="Helical" evidence="1">
    <location>
        <begin position="180"/>
        <end position="201"/>
    </location>
</feature>
<keyword evidence="3" id="KW-1185">Reference proteome</keyword>
<sequence length="202" mass="21207">MTTMPTAEDRAAENRAARTVTDGLEPKNVILAVCLVLGAAQDDVVVGLAWAVHAIVFAAVIPMAYIKYGIRVGRWQDRHVGQRERRLHLIPVIMSSVGVAIAAMVVLDAPAQMTALVVAMLATLGAILPVTAFWKISVHTSVSAGAVAILTVGVGLWWTAAFPLVALIGWSRVALRDHTLGQVVAGAALGSLVAGGVFTWLT</sequence>
<keyword evidence="1" id="KW-1133">Transmembrane helix</keyword>
<dbReference type="RefSeq" id="WP_229910901.1">
    <property type="nucleotide sequence ID" value="NZ_BMSX01000004.1"/>
</dbReference>
<organism evidence="2 3">
    <name type="scientific">Streptomyces aurantiogriseus</name>
    <dbReference type="NCBI Taxonomy" id="66870"/>
    <lineage>
        <taxon>Bacteria</taxon>
        <taxon>Bacillati</taxon>
        <taxon>Actinomycetota</taxon>
        <taxon>Actinomycetes</taxon>
        <taxon>Kitasatosporales</taxon>
        <taxon>Streptomycetaceae</taxon>
        <taxon>Streptomyces</taxon>
    </lineage>
</organism>
<proteinExistence type="predicted"/>
<feature type="transmembrane region" description="Helical" evidence="1">
    <location>
        <begin position="146"/>
        <end position="168"/>
    </location>
</feature>
<evidence type="ECO:0008006" key="4">
    <source>
        <dbReference type="Google" id="ProtNLM"/>
    </source>
</evidence>
<feature type="transmembrane region" description="Helical" evidence="1">
    <location>
        <begin position="87"/>
        <end position="107"/>
    </location>
</feature>
<evidence type="ECO:0000256" key="1">
    <source>
        <dbReference type="SAM" id="Phobius"/>
    </source>
</evidence>
<reference evidence="2" key="2">
    <citation type="submission" date="2020-09" db="EMBL/GenBank/DDBJ databases">
        <authorList>
            <person name="Sun Q."/>
            <person name="Ohkuma M."/>
        </authorList>
    </citation>
    <scope>NUCLEOTIDE SEQUENCE</scope>
    <source>
        <strain evidence="2">JCM 4346</strain>
    </source>
</reference>
<accession>A0A918F6J3</accession>
<name>A0A918F6J3_9ACTN</name>
<comment type="caution">
    <text evidence="2">The sequence shown here is derived from an EMBL/GenBank/DDBJ whole genome shotgun (WGS) entry which is preliminary data.</text>
</comment>
<keyword evidence="1" id="KW-0472">Membrane</keyword>